<dbReference type="PANTHER" id="PTHR37162">
    <property type="entry name" value="HAT FAMILY DIMERISATION DOMAINCONTAINING PROTEIN-RELATED"/>
    <property type="match status" value="1"/>
</dbReference>
<gene>
    <name evidence="2" type="ORF">KUF71_010000</name>
</gene>
<organism evidence="2 3">
    <name type="scientific">Frankliniella fusca</name>
    <dbReference type="NCBI Taxonomy" id="407009"/>
    <lineage>
        <taxon>Eukaryota</taxon>
        <taxon>Metazoa</taxon>
        <taxon>Ecdysozoa</taxon>
        <taxon>Arthropoda</taxon>
        <taxon>Hexapoda</taxon>
        <taxon>Insecta</taxon>
        <taxon>Pterygota</taxon>
        <taxon>Neoptera</taxon>
        <taxon>Paraneoptera</taxon>
        <taxon>Thysanoptera</taxon>
        <taxon>Terebrantia</taxon>
        <taxon>Thripoidea</taxon>
        <taxon>Thripidae</taxon>
        <taxon>Frankliniella</taxon>
    </lineage>
</organism>
<protein>
    <submittedName>
        <fullName evidence="2">SCAN domain-containing protein 3</fullName>
    </submittedName>
</protein>
<sequence>MGLTSDEENDNYLTDGEASGSTGAPTAKRKKTGGRKKSVAHLSMKLKEEFPFIEPVPTDKNRAQCRLCPLSKDGTRPSFRCERTDIIRHQETAKHKSVAKTITKGSTSVMTSFLSGKKDPLEEQIKYAEVKIGAYVAAHNEAFLKLDHLTEVLKDIFPDSKIAQGITLKRTKGKGIVINVLGKEHQEVLTAKLKKYKFSILTDISTDISSVKNSCVLVMFYDEEGASAQRIFDLLKGTFDRQQVPWTNVIGYAADGASVMMGCNNSVATRLKDLCPGIRVSRCICHSLHLCASEACKQLPRSAEDLARNIYNFLHNSSKRQAQFAEFQTFLHLDVLQMLHPSQTRWLSLAAVVDRILKQWDALRLYFDAKWLEERLETAERIHTMLNDKFTKMYYLFLDWMLPKVTGLNEYFQSSRPVLPFVHEKMTETFREILTCFMRRDYVCMTPTHNIQPMDTSKWLPLGDIIYFGVGVAEVLDLPEVRADTARVKDFKTRARQFMATLCSEMQRRYDFNDPVLQRASSLAPATALSQRAREATPSLRTLALLLPRIVDKTDKKKLQDLDDQWRAIPFAAEKLPTEVRECKDAGVFWHQMLAANLYYFSQCVGPQGNDEEGESDDST</sequence>
<dbReference type="EMBL" id="JAHWGI010001022">
    <property type="protein sequence ID" value="KAK3920763.1"/>
    <property type="molecule type" value="Genomic_DNA"/>
</dbReference>
<proteinExistence type="predicted"/>
<dbReference type="PANTHER" id="PTHR37162:SF1">
    <property type="entry name" value="BED-TYPE DOMAIN-CONTAINING PROTEIN"/>
    <property type="match status" value="1"/>
</dbReference>
<accession>A0AAE1LID7</accession>
<dbReference type="SUPFAM" id="SSF53098">
    <property type="entry name" value="Ribonuclease H-like"/>
    <property type="match status" value="1"/>
</dbReference>
<dbReference type="InterPro" id="IPR012337">
    <property type="entry name" value="RNaseH-like_sf"/>
</dbReference>
<dbReference type="AlphaFoldDB" id="A0AAE1LID7"/>
<name>A0AAE1LID7_9NEOP</name>
<comment type="caution">
    <text evidence="2">The sequence shown here is derived from an EMBL/GenBank/DDBJ whole genome shotgun (WGS) entry which is preliminary data.</text>
</comment>
<evidence type="ECO:0000313" key="3">
    <source>
        <dbReference type="Proteomes" id="UP001219518"/>
    </source>
</evidence>
<evidence type="ECO:0000256" key="1">
    <source>
        <dbReference type="SAM" id="MobiDB-lite"/>
    </source>
</evidence>
<feature type="region of interest" description="Disordered" evidence="1">
    <location>
        <begin position="1"/>
        <end position="39"/>
    </location>
</feature>
<dbReference type="Proteomes" id="UP001219518">
    <property type="component" value="Unassembled WGS sequence"/>
</dbReference>
<feature type="compositionally biased region" description="Acidic residues" evidence="1">
    <location>
        <begin position="1"/>
        <end position="10"/>
    </location>
</feature>
<evidence type="ECO:0000313" key="2">
    <source>
        <dbReference type="EMBL" id="KAK3920763.1"/>
    </source>
</evidence>
<reference evidence="2" key="1">
    <citation type="submission" date="2021-07" db="EMBL/GenBank/DDBJ databases">
        <authorList>
            <person name="Catto M.A."/>
            <person name="Jacobson A."/>
            <person name="Kennedy G."/>
            <person name="Labadie P."/>
            <person name="Hunt B.G."/>
            <person name="Srinivasan R."/>
        </authorList>
    </citation>
    <scope>NUCLEOTIDE SEQUENCE</scope>
    <source>
        <strain evidence="2">PL_HMW_Pooled</strain>
        <tissue evidence="2">Head</tissue>
    </source>
</reference>
<reference evidence="2" key="2">
    <citation type="journal article" date="2023" name="BMC Genomics">
        <title>Pest status, molecular evolution, and epigenetic factors derived from the genome assembly of Frankliniella fusca, a thysanopteran phytovirus vector.</title>
        <authorList>
            <person name="Catto M.A."/>
            <person name="Labadie P.E."/>
            <person name="Jacobson A.L."/>
            <person name="Kennedy G.G."/>
            <person name="Srinivasan R."/>
            <person name="Hunt B.G."/>
        </authorList>
    </citation>
    <scope>NUCLEOTIDE SEQUENCE</scope>
    <source>
        <strain evidence="2">PL_HMW_Pooled</strain>
    </source>
</reference>
<feature type="compositionally biased region" description="Basic residues" evidence="1">
    <location>
        <begin position="27"/>
        <end position="39"/>
    </location>
</feature>
<keyword evidence="3" id="KW-1185">Reference proteome</keyword>